<feature type="non-terminal residue" evidence="2">
    <location>
        <position position="75"/>
    </location>
</feature>
<keyword evidence="3" id="KW-1185">Reference proteome</keyword>
<name>A0ABN8I374_9NEOP</name>
<keyword evidence="1" id="KW-0732">Signal</keyword>
<dbReference type="Proteomes" id="UP000837857">
    <property type="component" value="Chromosome 17"/>
</dbReference>
<dbReference type="EMBL" id="OW152829">
    <property type="protein sequence ID" value="CAH2047730.1"/>
    <property type="molecule type" value="Genomic_DNA"/>
</dbReference>
<sequence length="75" mass="8784">MKKILIFLALIVVVCYAASSEAEGDALPEDGDVPLDKMHDPFYNRCLSRLSLDPRMRIYLRNPLFIRYLRHRCPF</sequence>
<gene>
    <name evidence="2" type="ORF">IPOD504_LOCUS5910</name>
</gene>
<proteinExistence type="predicted"/>
<feature type="signal peptide" evidence="1">
    <location>
        <begin position="1"/>
        <end position="17"/>
    </location>
</feature>
<organism evidence="2 3">
    <name type="scientific">Iphiclides podalirius</name>
    <name type="common">scarce swallowtail</name>
    <dbReference type="NCBI Taxonomy" id="110791"/>
    <lineage>
        <taxon>Eukaryota</taxon>
        <taxon>Metazoa</taxon>
        <taxon>Ecdysozoa</taxon>
        <taxon>Arthropoda</taxon>
        <taxon>Hexapoda</taxon>
        <taxon>Insecta</taxon>
        <taxon>Pterygota</taxon>
        <taxon>Neoptera</taxon>
        <taxon>Endopterygota</taxon>
        <taxon>Lepidoptera</taxon>
        <taxon>Glossata</taxon>
        <taxon>Ditrysia</taxon>
        <taxon>Papilionoidea</taxon>
        <taxon>Papilionidae</taxon>
        <taxon>Papilioninae</taxon>
        <taxon>Iphiclides</taxon>
    </lineage>
</organism>
<accession>A0ABN8I374</accession>
<protein>
    <submittedName>
        <fullName evidence="2">Uncharacterized protein</fullName>
    </submittedName>
</protein>
<evidence type="ECO:0000256" key="1">
    <source>
        <dbReference type="SAM" id="SignalP"/>
    </source>
</evidence>
<evidence type="ECO:0000313" key="2">
    <source>
        <dbReference type="EMBL" id="CAH2047730.1"/>
    </source>
</evidence>
<evidence type="ECO:0000313" key="3">
    <source>
        <dbReference type="Proteomes" id="UP000837857"/>
    </source>
</evidence>
<reference evidence="2" key="1">
    <citation type="submission" date="2022-03" db="EMBL/GenBank/DDBJ databases">
        <authorList>
            <person name="Martin H S."/>
        </authorList>
    </citation>
    <scope>NUCLEOTIDE SEQUENCE</scope>
</reference>
<feature type="chain" id="PRO_5047002904" evidence="1">
    <location>
        <begin position="18"/>
        <end position="75"/>
    </location>
</feature>